<evidence type="ECO:0000313" key="10">
    <source>
        <dbReference type="Proteomes" id="UP000886786"/>
    </source>
</evidence>
<keyword evidence="2 5" id="KW-0540">Nuclease</keyword>
<evidence type="ECO:0000313" key="9">
    <source>
        <dbReference type="EMBL" id="HIQ90207.1"/>
    </source>
</evidence>
<dbReference type="PANTHER" id="PTHR30008">
    <property type="entry name" value="EXODEOXYRIBONUCLEASE 7 LARGE SUBUNIT"/>
    <property type="match status" value="1"/>
</dbReference>
<dbReference type="HAMAP" id="MF_00378">
    <property type="entry name" value="Exonuc_7_L"/>
    <property type="match status" value="1"/>
</dbReference>
<dbReference type="NCBIfam" id="TIGR00237">
    <property type="entry name" value="xseA"/>
    <property type="match status" value="1"/>
</dbReference>
<comment type="catalytic activity">
    <reaction evidence="5 6">
        <text>Exonucleolytic cleavage in either 5'- to 3'- or 3'- to 5'-direction to yield nucleoside 5'-phosphates.</text>
        <dbReference type="EC" id="3.1.11.6"/>
    </reaction>
</comment>
<dbReference type="CDD" id="cd04489">
    <property type="entry name" value="ExoVII_LU_OBF"/>
    <property type="match status" value="1"/>
</dbReference>
<dbReference type="Pfam" id="PF13742">
    <property type="entry name" value="tRNA_anti_2"/>
    <property type="match status" value="1"/>
</dbReference>
<dbReference type="InterPro" id="IPR020579">
    <property type="entry name" value="Exonuc_VII_lsu_C"/>
</dbReference>
<dbReference type="EC" id="3.1.11.6" evidence="5"/>
<dbReference type="EMBL" id="DVFV01000024">
    <property type="protein sequence ID" value="HIQ90207.1"/>
    <property type="molecule type" value="Genomic_DNA"/>
</dbReference>
<dbReference type="GO" id="GO:0005737">
    <property type="term" value="C:cytoplasm"/>
    <property type="evidence" value="ECO:0007669"/>
    <property type="project" value="UniProtKB-SubCell"/>
</dbReference>
<dbReference type="Pfam" id="PF02601">
    <property type="entry name" value="Exonuc_VII_L"/>
    <property type="match status" value="1"/>
</dbReference>
<dbReference type="GO" id="GO:0006308">
    <property type="term" value="P:DNA catabolic process"/>
    <property type="evidence" value="ECO:0007669"/>
    <property type="project" value="UniProtKB-UniRule"/>
</dbReference>
<proteinExistence type="inferred from homology"/>
<dbReference type="InterPro" id="IPR003753">
    <property type="entry name" value="Exonuc_VII_L"/>
</dbReference>
<feature type="domain" description="OB-fold nucleic acid binding" evidence="8">
    <location>
        <begin position="6"/>
        <end position="100"/>
    </location>
</feature>
<evidence type="ECO:0000259" key="8">
    <source>
        <dbReference type="Pfam" id="PF13742"/>
    </source>
</evidence>
<organism evidence="9 10">
    <name type="scientific">Candidatus Coprosoma intestinipullorum</name>
    <dbReference type="NCBI Taxonomy" id="2840752"/>
    <lineage>
        <taxon>Bacteria</taxon>
        <taxon>Bacillati</taxon>
        <taxon>Bacillota</taxon>
        <taxon>Bacillota incertae sedis</taxon>
        <taxon>Candidatus Coprosoma</taxon>
    </lineage>
</organism>
<comment type="function">
    <text evidence="5">Bidirectionally degrades single-stranded DNA into large acid-insoluble oligonucleotides, which are then degraded further into small acid-soluble oligonucleotides.</text>
</comment>
<gene>
    <name evidence="5" type="primary">xseA</name>
    <name evidence="9" type="ORF">IAB27_01070</name>
</gene>
<keyword evidence="4 5" id="KW-0269">Exonuclease</keyword>
<dbReference type="GO" id="GO:0009318">
    <property type="term" value="C:exodeoxyribonuclease VII complex"/>
    <property type="evidence" value="ECO:0007669"/>
    <property type="project" value="UniProtKB-UniRule"/>
</dbReference>
<comment type="subcellular location">
    <subcellularLocation>
        <location evidence="5 6">Cytoplasm</location>
    </subcellularLocation>
</comment>
<reference evidence="9" key="2">
    <citation type="journal article" date="2021" name="PeerJ">
        <title>Extensive microbial diversity within the chicken gut microbiome revealed by metagenomics and culture.</title>
        <authorList>
            <person name="Gilroy R."/>
            <person name="Ravi A."/>
            <person name="Getino M."/>
            <person name="Pursley I."/>
            <person name="Horton D.L."/>
            <person name="Alikhan N.F."/>
            <person name="Baker D."/>
            <person name="Gharbi K."/>
            <person name="Hall N."/>
            <person name="Watson M."/>
            <person name="Adriaenssens E.M."/>
            <person name="Foster-Nyarko E."/>
            <person name="Jarju S."/>
            <person name="Secka A."/>
            <person name="Antonio M."/>
            <person name="Oren A."/>
            <person name="Chaudhuri R.R."/>
            <person name="La Ragione R."/>
            <person name="Hildebrand F."/>
            <person name="Pallen M.J."/>
        </authorList>
    </citation>
    <scope>NUCLEOTIDE SEQUENCE</scope>
    <source>
        <strain evidence="9">CHK147-3167</strain>
    </source>
</reference>
<name>A0A9D0ZRK9_9FIRM</name>
<keyword evidence="3 5" id="KW-0378">Hydrolase</keyword>
<evidence type="ECO:0000256" key="2">
    <source>
        <dbReference type="ARBA" id="ARBA00022722"/>
    </source>
</evidence>
<dbReference type="AlphaFoldDB" id="A0A9D0ZRK9"/>
<evidence type="ECO:0000256" key="6">
    <source>
        <dbReference type="RuleBase" id="RU004355"/>
    </source>
</evidence>
<dbReference type="GO" id="GO:0003676">
    <property type="term" value="F:nucleic acid binding"/>
    <property type="evidence" value="ECO:0007669"/>
    <property type="project" value="InterPro"/>
</dbReference>
<sequence>MDDKYLSVSALTRYLKAQFDTDPNLRHVFLKGEISNFKAHTTGHLYFSVKDEGSKINAIMFRGNASKLNFTPADGSKVLMAGRISIYEPTGNYQIYVDEMVEDGVGNLYVAFEKLKKKLQAEGLFDETHKKPIPKIPRRVGIITASTGAAIRDIITTIKRRFPICETILFPTLVQGDNAKDDIVRNIERAKDYDLDVLIVGRGGGSIEDLWPFNEEIVARAIYNCDIPVISAVGHEIDFTIADFVADLRAPTPTAAAELAVPNMADLKSHISQLGIRLNEAIYKKINYQKLYLDSIKNSFVIKSPMIMFENKKQNLDLLKEKLNELILRSVQSKRDKIEQLKRSYILSNPQNIYKDKKIELKNIIDKLNLLNPLNVLSRGYSITYMNGQVLKSVKGIKENSNLDIKLSDGMIRTVVQKVEEEK</sequence>
<dbReference type="PANTHER" id="PTHR30008:SF0">
    <property type="entry name" value="EXODEOXYRIBONUCLEASE 7 LARGE SUBUNIT"/>
    <property type="match status" value="1"/>
</dbReference>
<feature type="domain" description="Exonuclease VII large subunit C-terminal" evidence="7">
    <location>
        <begin position="124"/>
        <end position="413"/>
    </location>
</feature>
<reference evidence="9" key="1">
    <citation type="submission" date="2020-10" db="EMBL/GenBank/DDBJ databases">
        <authorList>
            <person name="Gilroy R."/>
        </authorList>
    </citation>
    <scope>NUCLEOTIDE SEQUENCE</scope>
    <source>
        <strain evidence="9">CHK147-3167</strain>
    </source>
</reference>
<comment type="subunit">
    <text evidence="5">Heterooligomer composed of large and small subunits.</text>
</comment>
<dbReference type="GO" id="GO:0008855">
    <property type="term" value="F:exodeoxyribonuclease VII activity"/>
    <property type="evidence" value="ECO:0007669"/>
    <property type="project" value="UniProtKB-UniRule"/>
</dbReference>
<evidence type="ECO:0000256" key="4">
    <source>
        <dbReference type="ARBA" id="ARBA00022839"/>
    </source>
</evidence>
<evidence type="ECO:0000256" key="1">
    <source>
        <dbReference type="ARBA" id="ARBA00022490"/>
    </source>
</evidence>
<accession>A0A9D0ZRK9</accession>
<dbReference type="Proteomes" id="UP000886786">
    <property type="component" value="Unassembled WGS sequence"/>
</dbReference>
<dbReference type="InterPro" id="IPR025824">
    <property type="entry name" value="OB-fold_nuc-bd_dom"/>
</dbReference>
<comment type="caution">
    <text evidence="9">The sequence shown here is derived from an EMBL/GenBank/DDBJ whole genome shotgun (WGS) entry which is preliminary data.</text>
</comment>
<keyword evidence="1 5" id="KW-0963">Cytoplasm</keyword>
<evidence type="ECO:0000256" key="5">
    <source>
        <dbReference type="HAMAP-Rule" id="MF_00378"/>
    </source>
</evidence>
<comment type="similarity">
    <text evidence="5 6">Belongs to the XseA family.</text>
</comment>
<evidence type="ECO:0000256" key="3">
    <source>
        <dbReference type="ARBA" id="ARBA00022801"/>
    </source>
</evidence>
<protein>
    <recommendedName>
        <fullName evidence="5">Exodeoxyribonuclease 7 large subunit</fullName>
        <ecNumber evidence="5">3.1.11.6</ecNumber>
    </recommendedName>
    <alternativeName>
        <fullName evidence="5">Exodeoxyribonuclease VII large subunit</fullName>
        <shortName evidence="5">Exonuclease VII large subunit</shortName>
    </alternativeName>
</protein>
<evidence type="ECO:0000259" key="7">
    <source>
        <dbReference type="Pfam" id="PF02601"/>
    </source>
</evidence>